<dbReference type="InParanoid" id="A0A409WX38"/>
<dbReference type="OrthoDB" id="2970724at2759"/>
<evidence type="ECO:0000313" key="3">
    <source>
        <dbReference type="Proteomes" id="UP000283269"/>
    </source>
</evidence>
<dbReference type="Proteomes" id="UP000283269">
    <property type="component" value="Unassembled WGS sequence"/>
</dbReference>
<feature type="transmembrane region" description="Helical" evidence="1">
    <location>
        <begin position="556"/>
        <end position="578"/>
    </location>
</feature>
<reference evidence="2 3" key="1">
    <citation type="journal article" date="2018" name="Evol. Lett.">
        <title>Horizontal gene cluster transfer increased hallucinogenic mushroom diversity.</title>
        <authorList>
            <person name="Reynolds H.T."/>
            <person name="Vijayakumar V."/>
            <person name="Gluck-Thaler E."/>
            <person name="Korotkin H.B."/>
            <person name="Matheny P.B."/>
            <person name="Slot J.C."/>
        </authorList>
    </citation>
    <scope>NUCLEOTIDE SEQUENCE [LARGE SCALE GENOMIC DNA]</scope>
    <source>
        <strain evidence="2 3">2631</strain>
    </source>
</reference>
<evidence type="ECO:0000256" key="1">
    <source>
        <dbReference type="SAM" id="Phobius"/>
    </source>
</evidence>
<evidence type="ECO:0000313" key="2">
    <source>
        <dbReference type="EMBL" id="PPQ83100.1"/>
    </source>
</evidence>
<feature type="transmembrane region" description="Helical" evidence="1">
    <location>
        <begin position="73"/>
        <end position="104"/>
    </location>
</feature>
<protein>
    <submittedName>
        <fullName evidence="2">Uncharacterized protein</fullName>
    </submittedName>
</protein>
<keyword evidence="1" id="KW-0472">Membrane</keyword>
<keyword evidence="1" id="KW-1133">Transmembrane helix</keyword>
<organism evidence="2 3">
    <name type="scientific">Psilocybe cyanescens</name>
    <dbReference type="NCBI Taxonomy" id="93625"/>
    <lineage>
        <taxon>Eukaryota</taxon>
        <taxon>Fungi</taxon>
        <taxon>Dikarya</taxon>
        <taxon>Basidiomycota</taxon>
        <taxon>Agaricomycotina</taxon>
        <taxon>Agaricomycetes</taxon>
        <taxon>Agaricomycetidae</taxon>
        <taxon>Agaricales</taxon>
        <taxon>Agaricineae</taxon>
        <taxon>Strophariaceae</taxon>
        <taxon>Psilocybe</taxon>
    </lineage>
</organism>
<sequence>MATFFDPHGSSNILHSASGSYHKLKDDYLVEVESIPLTSRSDLSQDVPEDRKDSYDSVIPASDKFVVTTGWSLSLIILLFNGLVSICWGIALFIFSLGVVPISYELSEIGKEHPDVTNTIIAFVAAISTMHISYIIQQIPAHYSHCLLVDGFTLGHLRWMQGVQQLSIFTRFPDREGGGKITRFFTKKQIFWLATYFGIAFHTSSLVAILQPSKDFMLPLFFYGLQSQEIFYKGVLFDDPVPCGQNLANLTLGTDPFLSEDQQRIVDWYSFNIGTMLANYGEQVNGNTTTCIGGRVYRKDSYAYGAIGGLANGLQQIPGILFNASCSQNDPDKSTSIWQSVFPDRSLPTLVMPSNGSEQQFTDSPLPTQVQSVISHGPPLSFNLTGSSQAAMYALVDVSGNGALYSYSITANPSQVGVASTLVCSWKTSPKLVQVQMVDYTSRTLGSSNFIQYPSLAGRSTLKTLEGMAEVARLGSSLQKTVDPLSNPIMPFNVAYGDHFNASQILETLLADGGKASMTVYNAHVDKEFPQAKNRFCHSKNRTVAEHWKFSNSRNLGWVATIWTTAIGIYAVLAALWMKKRRRMQKVSVLEAPGAFSLGRGNEVRDTEVLCVKNGRVVVRK</sequence>
<comment type="caution">
    <text evidence="2">The sequence shown here is derived from an EMBL/GenBank/DDBJ whole genome shotgun (WGS) entry which is preliminary data.</text>
</comment>
<dbReference type="EMBL" id="NHYD01003050">
    <property type="protein sequence ID" value="PPQ83100.1"/>
    <property type="molecule type" value="Genomic_DNA"/>
</dbReference>
<feature type="transmembrane region" description="Helical" evidence="1">
    <location>
        <begin position="116"/>
        <end position="136"/>
    </location>
</feature>
<feature type="transmembrane region" description="Helical" evidence="1">
    <location>
        <begin position="190"/>
        <end position="210"/>
    </location>
</feature>
<keyword evidence="3" id="KW-1185">Reference proteome</keyword>
<dbReference type="AlphaFoldDB" id="A0A409WX38"/>
<keyword evidence="1" id="KW-0812">Transmembrane</keyword>
<gene>
    <name evidence="2" type="ORF">CVT25_003804</name>
</gene>
<name>A0A409WX38_PSICY</name>
<accession>A0A409WX38</accession>
<proteinExistence type="predicted"/>